<evidence type="ECO:0000259" key="2">
    <source>
        <dbReference type="Pfam" id="PF18893"/>
    </source>
</evidence>
<feature type="transmembrane region" description="Helical" evidence="1">
    <location>
        <begin position="41"/>
        <end position="62"/>
    </location>
</feature>
<gene>
    <name evidence="3" type="ORF">HYT38_02730</name>
</gene>
<dbReference type="AlphaFoldDB" id="A0A9D6DSC5"/>
<protein>
    <recommendedName>
        <fullName evidence="2">DUF5652 domain-containing protein</fullName>
    </recommendedName>
</protein>
<dbReference type="Proteomes" id="UP000786662">
    <property type="component" value="Unassembled WGS sequence"/>
</dbReference>
<accession>A0A9D6DSC5</accession>
<feature type="transmembrane region" description="Helical" evidence="1">
    <location>
        <begin position="5"/>
        <end position="25"/>
    </location>
</feature>
<evidence type="ECO:0000313" key="3">
    <source>
        <dbReference type="EMBL" id="MBI2052561.1"/>
    </source>
</evidence>
<sequence length="68" mass="7741">MPLGIFGIVVGGVLLALVIIWSVYWKGRGLWRAAHQNSKPWFVALLLINTLGILEILYLYVFSKKKKQ</sequence>
<comment type="caution">
    <text evidence="3">The sequence shown here is derived from an EMBL/GenBank/DDBJ whole genome shotgun (WGS) entry which is preliminary data.</text>
</comment>
<dbReference type="EMBL" id="JACOYY010000074">
    <property type="protein sequence ID" value="MBI2052561.1"/>
    <property type="molecule type" value="Genomic_DNA"/>
</dbReference>
<keyword evidence="1" id="KW-1133">Transmembrane helix</keyword>
<evidence type="ECO:0000256" key="1">
    <source>
        <dbReference type="SAM" id="Phobius"/>
    </source>
</evidence>
<name>A0A9D6DSC5_9BACT</name>
<evidence type="ECO:0000313" key="4">
    <source>
        <dbReference type="Proteomes" id="UP000786662"/>
    </source>
</evidence>
<reference evidence="3" key="1">
    <citation type="submission" date="2020-07" db="EMBL/GenBank/DDBJ databases">
        <title>Huge and variable diversity of episymbiotic CPR bacteria and DPANN archaea in groundwater ecosystems.</title>
        <authorList>
            <person name="He C.Y."/>
            <person name="Keren R."/>
            <person name="Whittaker M."/>
            <person name="Farag I.F."/>
            <person name="Doudna J."/>
            <person name="Cate J.H.D."/>
            <person name="Banfield J.F."/>
        </authorList>
    </citation>
    <scope>NUCLEOTIDE SEQUENCE</scope>
    <source>
        <strain evidence="3">NC_groundwater_191_Ag_S-0.1um_45_8</strain>
    </source>
</reference>
<proteinExistence type="predicted"/>
<keyword evidence="1" id="KW-0812">Transmembrane</keyword>
<feature type="domain" description="DUF5652" evidence="2">
    <location>
        <begin position="13"/>
        <end position="67"/>
    </location>
</feature>
<dbReference type="InterPro" id="IPR043712">
    <property type="entry name" value="DUF5652"/>
</dbReference>
<keyword evidence="1" id="KW-0472">Membrane</keyword>
<dbReference type="Pfam" id="PF18893">
    <property type="entry name" value="DUF5652"/>
    <property type="match status" value="1"/>
</dbReference>
<organism evidence="3 4">
    <name type="scientific">Candidatus Sungiibacteriota bacterium</name>
    <dbReference type="NCBI Taxonomy" id="2750080"/>
    <lineage>
        <taxon>Bacteria</taxon>
        <taxon>Candidatus Sungiibacteriota</taxon>
    </lineage>
</organism>